<dbReference type="AlphaFoldDB" id="A0A7J7NE58"/>
<accession>A0A7J7NE58</accession>
<keyword evidence="2" id="KW-1185">Reference proteome</keyword>
<dbReference type="EMBL" id="JACGCM010000854">
    <property type="protein sequence ID" value="KAF6165344.1"/>
    <property type="molecule type" value="Genomic_DNA"/>
</dbReference>
<sequence>MRGKKLSEVMAIFQEIELLGYLTNAEMTKACLKFSEHLEYADMFVGLATLDLMLMICDSSFMEDLTLEDLAEDMVLLNIDRQEESIASGSGAPQSM</sequence>
<comment type="caution">
    <text evidence="1">The sequence shown here is derived from an EMBL/GenBank/DDBJ whole genome shotgun (WGS) entry which is preliminary data.</text>
</comment>
<evidence type="ECO:0000313" key="1">
    <source>
        <dbReference type="EMBL" id="KAF6165344.1"/>
    </source>
</evidence>
<protein>
    <submittedName>
        <fullName evidence="1">Uncharacterized protein</fullName>
    </submittedName>
</protein>
<dbReference type="Proteomes" id="UP000541444">
    <property type="component" value="Unassembled WGS sequence"/>
</dbReference>
<name>A0A7J7NE58_9MAGN</name>
<organism evidence="1 2">
    <name type="scientific">Kingdonia uniflora</name>
    <dbReference type="NCBI Taxonomy" id="39325"/>
    <lineage>
        <taxon>Eukaryota</taxon>
        <taxon>Viridiplantae</taxon>
        <taxon>Streptophyta</taxon>
        <taxon>Embryophyta</taxon>
        <taxon>Tracheophyta</taxon>
        <taxon>Spermatophyta</taxon>
        <taxon>Magnoliopsida</taxon>
        <taxon>Ranunculales</taxon>
        <taxon>Circaeasteraceae</taxon>
        <taxon>Kingdonia</taxon>
    </lineage>
</organism>
<proteinExistence type="predicted"/>
<gene>
    <name evidence="1" type="ORF">GIB67_018788</name>
</gene>
<evidence type="ECO:0000313" key="2">
    <source>
        <dbReference type="Proteomes" id="UP000541444"/>
    </source>
</evidence>
<reference evidence="1 2" key="1">
    <citation type="journal article" date="2020" name="IScience">
        <title>Genome Sequencing of the Endangered Kingdonia uniflora (Circaeasteraceae, Ranunculales) Reveals Potential Mechanisms of Evolutionary Specialization.</title>
        <authorList>
            <person name="Sun Y."/>
            <person name="Deng T."/>
            <person name="Zhang A."/>
            <person name="Moore M.J."/>
            <person name="Landis J.B."/>
            <person name="Lin N."/>
            <person name="Zhang H."/>
            <person name="Zhang X."/>
            <person name="Huang J."/>
            <person name="Zhang X."/>
            <person name="Sun H."/>
            <person name="Wang H."/>
        </authorList>
    </citation>
    <scope>NUCLEOTIDE SEQUENCE [LARGE SCALE GENOMIC DNA]</scope>
    <source>
        <strain evidence="1">TB1705</strain>
        <tissue evidence="1">Leaf</tissue>
    </source>
</reference>